<dbReference type="InterPro" id="IPR005158">
    <property type="entry name" value="BTAD"/>
</dbReference>
<dbReference type="InterPro" id="IPR051677">
    <property type="entry name" value="AfsR-DnrI-RedD_regulator"/>
</dbReference>
<dbReference type="SMART" id="SM01043">
    <property type="entry name" value="BTAD"/>
    <property type="match status" value="1"/>
</dbReference>
<dbReference type="InterPro" id="IPR027417">
    <property type="entry name" value="P-loop_NTPase"/>
</dbReference>
<name>A0A7W8NFI4_9DEIO</name>
<dbReference type="InterPro" id="IPR011990">
    <property type="entry name" value="TPR-like_helical_dom_sf"/>
</dbReference>
<proteinExistence type="predicted"/>
<keyword evidence="4" id="KW-1185">Reference proteome</keyword>
<feature type="coiled-coil region" evidence="1">
    <location>
        <begin position="754"/>
        <end position="781"/>
    </location>
</feature>
<evidence type="ECO:0000256" key="1">
    <source>
        <dbReference type="SAM" id="Coils"/>
    </source>
</evidence>
<feature type="domain" description="Bacterial transcriptional activator" evidence="2">
    <location>
        <begin position="96"/>
        <end position="230"/>
    </location>
</feature>
<dbReference type="Pfam" id="PF13191">
    <property type="entry name" value="AAA_16"/>
    <property type="match status" value="1"/>
</dbReference>
<keyword evidence="1" id="KW-0175">Coiled coil</keyword>
<dbReference type="Pfam" id="PF03704">
    <property type="entry name" value="BTAD"/>
    <property type="match status" value="1"/>
</dbReference>
<dbReference type="InterPro" id="IPR041664">
    <property type="entry name" value="AAA_16"/>
</dbReference>
<dbReference type="Proteomes" id="UP000552709">
    <property type="component" value="Unassembled WGS sequence"/>
</dbReference>
<evidence type="ECO:0000259" key="2">
    <source>
        <dbReference type="SMART" id="SM01043"/>
    </source>
</evidence>
<dbReference type="SUPFAM" id="SSF48452">
    <property type="entry name" value="TPR-like"/>
    <property type="match status" value="3"/>
</dbReference>
<dbReference type="RefSeq" id="WP_184133236.1">
    <property type="nucleotide sequence ID" value="NZ_JACHFL010000007.1"/>
</dbReference>
<dbReference type="Gene3D" id="1.25.40.10">
    <property type="entry name" value="Tetratricopeptide repeat domain"/>
    <property type="match status" value="3"/>
</dbReference>
<keyword evidence="3" id="KW-0238">DNA-binding</keyword>
<dbReference type="GO" id="GO:0003677">
    <property type="term" value="F:DNA binding"/>
    <property type="evidence" value="ECO:0007669"/>
    <property type="project" value="UniProtKB-KW"/>
</dbReference>
<accession>A0A7W8NFI4</accession>
<dbReference type="PANTHER" id="PTHR35807">
    <property type="entry name" value="TRANSCRIPTIONAL REGULATOR REDD-RELATED"/>
    <property type="match status" value="1"/>
</dbReference>
<dbReference type="EMBL" id="JACHFL010000007">
    <property type="protein sequence ID" value="MBB5363750.1"/>
    <property type="molecule type" value="Genomic_DNA"/>
</dbReference>
<evidence type="ECO:0000313" key="4">
    <source>
        <dbReference type="Proteomes" id="UP000552709"/>
    </source>
</evidence>
<sequence>MTSRPSWRLNLLGAPLLHRPDGPSIHPEKNLLALLTYVALEGPTTRSRLAGLLWPETLESAARNNLVHLLRRMVRAHGGELISSSDIVRLHDTVQVDVHEFMETAGSSLDAAISMPNLLEGVEFDGRPELADWLLAWRERLAATYTDALERLAGHHEAAGDYPLALTVTQRLVDAVPVSEEGYRRLIRLHYLSGDRGAALAAFERCRVVLWREFRAEPTPETLEVAREVERGGKIATIGRRRTRLPLSVLRPPTLVGREREWAVMEDAWARGRGIILSGEPGVGKTRLALDFLDAHGGGMRFEGRPGDTGLPYATHARTFRQVIEAYPDLELKPWVRDELSRLLPELNGDPAPLESQEQKLRFWNAKVEMIGSAVRRGLSAMVFDDLQFMDEASIEAGGFVFANLGWGSLDAAYRTIHIFRKGELKETQARMLDTLLGAGLVTLVEVAPLDGGNVERLVEQLDLPGSATLASEMGRVTGGNPLLILEAARGLHEAYAQGEEMPMSLPMPATANAVISSRFARLSATALQVARAAAVLESDFDLELVSEMLRAPLLDVAAAWQELEEAQVMAGERFTHDLIQEAVVASIPASLRKLLSRSAARALAQQDVAPARVARFWQAGGNFKEAAPLLEQAANAALARLRPIESVAFYEQAADMYEASGEVETAFETLIRAAESPWRSEHVEALGPILDRLDRLARTSTQQARLQARRAAHALGVGRPDDAQRAATRGLALLSNLPSDVVQAALYRELLLAQALLGRREEMENTIEQLTHRRGATEMELALDDAAIGGAWLRLNQFALAEAPIRRAITRFDHLGDAYRTVWTMHGLAYALDYGRGDLGGALSLRLDLHRRLEQAYAPTLHRANLTELGFTCMRLRQYDDALKWLMQARAYEVQSGENASSTHRTMAELYWTMGAYGACEVAAQQALSHPDSRDRGASWAWLHVGRLRAMRGDQKGAGEAYAHLSEALVEFDEPNVRVLLLLAQAELQTPEAAHDLTVQALEIARSEGTAELQTGALAASAQTLLTLGRIEEAQIRSREAAMRMPHLAPFDDPARPWLVLYRVLLACGNPETQSVLRQATDWLDDTVRRVPVEFQQVFLDEHVTNGQLRRLASASTPN</sequence>
<reference evidence="3 4" key="1">
    <citation type="submission" date="2020-08" db="EMBL/GenBank/DDBJ databases">
        <title>Genomic Encyclopedia of Type Strains, Phase IV (KMG-IV): sequencing the most valuable type-strain genomes for metagenomic binning, comparative biology and taxonomic classification.</title>
        <authorList>
            <person name="Goeker M."/>
        </authorList>
    </citation>
    <scope>NUCLEOTIDE SEQUENCE [LARGE SCALE GENOMIC DNA]</scope>
    <source>
        <strain evidence="3 4">DSM 27939</strain>
    </source>
</reference>
<dbReference type="AlphaFoldDB" id="A0A7W8NFI4"/>
<dbReference type="SUPFAM" id="SSF52540">
    <property type="entry name" value="P-loop containing nucleoside triphosphate hydrolases"/>
    <property type="match status" value="1"/>
</dbReference>
<evidence type="ECO:0000313" key="3">
    <source>
        <dbReference type="EMBL" id="MBB5363750.1"/>
    </source>
</evidence>
<organism evidence="3 4">
    <name type="scientific">Deinococcus humi</name>
    <dbReference type="NCBI Taxonomy" id="662880"/>
    <lineage>
        <taxon>Bacteria</taxon>
        <taxon>Thermotogati</taxon>
        <taxon>Deinococcota</taxon>
        <taxon>Deinococci</taxon>
        <taxon>Deinococcales</taxon>
        <taxon>Deinococcaceae</taxon>
        <taxon>Deinococcus</taxon>
    </lineage>
</organism>
<gene>
    <name evidence="3" type="ORF">HNQ08_002857</name>
</gene>
<protein>
    <submittedName>
        <fullName evidence="3">DNA-binding SARP family transcriptional activator</fullName>
    </submittedName>
</protein>
<comment type="caution">
    <text evidence="3">The sequence shown here is derived from an EMBL/GenBank/DDBJ whole genome shotgun (WGS) entry which is preliminary data.</text>
</comment>